<sequence>MGGRTVMNDSTVYTIGTALSRAKDQDLPVEVLVEGQWLNGKVSASDGHGLVLTNDAREQSVVRMASISAVRVLSAAKTRPQPAYQESYEPSWAARQSGGTPATVHPMPGPRHEPVDCHESVLAIAGSSN</sequence>
<proteinExistence type="predicted"/>
<accession>A0A2P2C698</accession>
<dbReference type="AlphaFoldDB" id="A0A2P2C698"/>
<organism evidence="2">
    <name type="scientific">metagenome</name>
    <dbReference type="NCBI Taxonomy" id="256318"/>
    <lineage>
        <taxon>unclassified sequences</taxon>
        <taxon>metagenomes</taxon>
    </lineage>
</organism>
<feature type="region of interest" description="Disordered" evidence="1">
    <location>
        <begin position="78"/>
        <end position="115"/>
    </location>
</feature>
<gene>
    <name evidence="2" type="ORF">NOCA2330026</name>
</gene>
<evidence type="ECO:0000313" key="2">
    <source>
        <dbReference type="EMBL" id="CUR56292.1"/>
    </source>
</evidence>
<name>A0A2P2C698_9ZZZZ</name>
<reference evidence="2" key="1">
    <citation type="submission" date="2015-08" db="EMBL/GenBank/DDBJ databases">
        <authorList>
            <person name="Babu N.S."/>
            <person name="Beckwith C.J."/>
            <person name="Beseler K.G."/>
            <person name="Brison A."/>
            <person name="Carone J.V."/>
            <person name="Caskin T.P."/>
            <person name="Diamond M."/>
            <person name="Durham M.E."/>
            <person name="Foxe J.M."/>
            <person name="Go M."/>
            <person name="Henderson B.A."/>
            <person name="Jones I.B."/>
            <person name="McGettigan J.A."/>
            <person name="Micheletti S.J."/>
            <person name="Nasrallah M.E."/>
            <person name="Ortiz D."/>
            <person name="Piller C.R."/>
            <person name="Privatt S.R."/>
            <person name="Schneider S.L."/>
            <person name="Sharp S."/>
            <person name="Smith T.C."/>
            <person name="Stanton J.D."/>
            <person name="Ullery H.E."/>
            <person name="Wilson R.J."/>
            <person name="Serrano M.G."/>
            <person name="Buck G."/>
            <person name="Lee V."/>
            <person name="Wang Y."/>
            <person name="Carvalho R."/>
            <person name="Voegtly L."/>
            <person name="Shi R."/>
            <person name="Duckworth R."/>
            <person name="Johnson A."/>
            <person name="Loviza R."/>
            <person name="Walstead R."/>
            <person name="Shah Z."/>
            <person name="Kiflezghi M."/>
            <person name="Wade K."/>
            <person name="Ball S.L."/>
            <person name="Bradley K.W."/>
            <person name="Asai D.J."/>
            <person name="Bowman C.A."/>
            <person name="Russell D.A."/>
            <person name="Pope W.H."/>
            <person name="Jacobs-Sera D."/>
            <person name="Hendrix R.W."/>
            <person name="Hatfull G.F."/>
        </authorList>
    </citation>
    <scope>NUCLEOTIDE SEQUENCE</scope>
</reference>
<protein>
    <submittedName>
        <fullName evidence="2">Uncharacterized protein</fullName>
    </submittedName>
</protein>
<dbReference type="EMBL" id="CZKA01000027">
    <property type="protein sequence ID" value="CUR56292.1"/>
    <property type="molecule type" value="Genomic_DNA"/>
</dbReference>
<evidence type="ECO:0000256" key="1">
    <source>
        <dbReference type="SAM" id="MobiDB-lite"/>
    </source>
</evidence>